<comment type="catalytic activity">
    <reaction evidence="6">
        <text>Endonucleolytic cleavage at apurinic or apyrimidinic sites to products with a 5'-phosphate.</text>
        <dbReference type="EC" id="3.1.21.7"/>
    </reaction>
</comment>
<dbReference type="GO" id="GO:0043737">
    <property type="term" value="F:deoxyribonuclease V activity"/>
    <property type="evidence" value="ECO:0007669"/>
    <property type="project" value="UniProtKB-UniRule"/>
</dbReference>
<feature type="binding site" evidence="6">
    <location>
        <position position="104"/>
    </location>
    <ligand>
        <name>Mg(2+)</name>
        <dbReference type="ChEBI" id="CHEBI:18420"/>
    </ligand>
</feature>
<accession>A0A2W5BRD3</accession>
<sequence>MNAPDVRAAIELQNEYRARISLRDEFGDLRIVAGVDVGYDLERELTKAVIAVFDWPSLSLQTSIIAYAPTDFPYIPGLLAFREVPAILKALHCLTEKPDLLMVDGQGVAHPRRMGIAAHLGVEADIPAIGVGKSRLCGLHDDVPEDAFSMTDLTDKDERIGTVLRSKAKCNPLYISAGHRISQKTALEIVLQSFRGYRLPEPTRIADQISKWKIGDSAANNGPLFDL</sequence>
<keyword evidence="6" id="KW-0479">Metal-binding</keyword>
<feature type="binding site" evidence="6">
    <location>
        <position position="36"/>
    </location>
    <ligand>
        <name>Mg(2+)</name>
        <dbReference type="ChEBI" id="CHEBI:18420"/>
    </ligand>
</feature>
<dbReference type="GO" id="GO:0003727">
    <property type="term" value="F:single-stranded RNA binding"/>
    <property type="evidence" value="ECO:0007669"/>
    <property type="project" value="TreeGrafter"/>
</dbReference>
<dbReference type="CDD" id="cd06559">
    <property type="entry name" value="Endonuclease_V"/>
    <property type="match status" value="1"/>
</dbReference>
<organism evidence="7 8">
    <name type="scientific">Micavibrio aeruginosavorus</name>
    <dbReference type="NCBI Taxonomy" id="349221"/>
    <lineage>
        <taxon>Bacteria</taxon>
        <taxon>Pseudomonadati</taxon>
        <taxon>Bdellovibrionota</taxon>
        <taxon>Bdellovibrionia</taxon>
        <taxon>Bdellovibrionales</taxon>
        <taxon>Pseudobdellovibrionaceae</taxon>
        <taxon>Micavibrio</taxon>
    </lineage>
</organism>
<keyword evidence="5 6" id="KW-0378">Hydrolase</keyword>
<name>A0A2W5BRD3_9BACT</name>
<dbReference type="HAMAP" id="MF_00801">
    <property type="entry name" value="Endonuclease_5"/>
    <property type="match status" value="1"/>
</dbReference>
<keyword evidence="4 6" id="KW-0255">Endonuclease</keyword>
<dbReference type="GO" id="GO:0000287">
    <property type="term" value="F:magnesium ion binding"/>
    <property type="evidence" value="ECO:0007669"/>
    <property type="project" value="UniProtKB-UniRule"/>
</dbReference>
<dbReference type="Proteomes" id="UP000249557">
    <property type="component" value="Unassembled WGS sequence"/>
</dbReference>
<reference evidence="7 8" key="1">
    <citation type="submission" date="2017-08" db="EMBL/GenBank/DDBJ databases">
        <title>Infants hospitalized years apart are colonized by the same room-sourced microbial strains.</title>
        <authorList>
            <person name="Brooks B."/>
            <person name="Olm M.R."/>
            <person name="Firek B.A."/>
            <person name="Baker R."/>
            <person name="Thomas B.C."/>
            <person name="Morowitz M.J."/>
            <person name="Banfield J.F."/>
        </authorList>
    </citation>
    <scope>NUCLEOTIDE SEQUENCE [LARGE SCALE GENOMIC DNA]</scope>
    <source>
        <strain evidence="7">S2_018_000_R2_104</strain>
    </source>
</reference>
<comment type="function">
    <text evidence="6">DNA repair enzyme involved in the repair of deaminated bases. Selectively cleaves double-stranded DNA at the second phosphodiester bond 3' to a deoxyinosine leaving behind the intact lesion on the nicked DNA.</text>
</comment>
<keyword evidence="6" id="KW-0227">DNA damage</keyword>
<keyword evidence="2 6" id="KW-0963">Cytoplasm</keyword>
<comment type="caution">
    <text evidence="7">The sequence shown here is derived from an EMBL/GenBank/DDBJ whole genome shotgun (WGS) entry which is preliminary data.</text>
</comment>
<dbReference type="PANTHER" id="PTHR28511">
    <property type="entry name" value="ENDONUCLEASE V"/>
    <property type="match status" value="1"/>
</dbReference>
<evidence type="ECO:0000313" key="8">
    <source>
        <dbReference type="Proteomes" id="UP000249557"/>
    </source>
</evidence>
<dbReference type="Pfam" id="PF04493">
    <property type="entry name" value="Endonuclease_5"/>
    <property type="match status" value="1"/>
</dbReference>
<comment type="subcellular location">
    <subcellularLocation>
        <location evidence="1 6">Cytoplasm</location>
    </subcellularLocation>
</comment>
<evidence type="ECO:0000256" key="6">
    <source>
        <dbReference type="HAMAP-Rule" id="MF_00801"/>
    </source>
</evidence>
<keyword evidence="3 6" id="KW-0540">Nuclease</keyword>
<comment type="cofactor">
    <cofactor evidence="6">
        <name>Mg(2+)</name>
        <dbReference type="ChEBI" id="CHEBI:18420"/>
    </cofactor>
</comment>
<dbReference type="EC" id="3.1.21.7" evidence="6"/>
<dbReference type="PANTHER" id="PTHR28511:SF1">
    <property type="entry name" value="ENDONUCLEASE V"/>
    <property type="match status" value="1"/>
</dbReference>
<feature type="site" description="Interaction with target DNA" evidence="6">
    <location>
        <position position="74"/>
    </location>
</feature>
<evidence type="ECO:0000256" key="1">
    <source>
        <dbReference type="ARBA" id="ARBA00004496"/>
    </source>
</evidence>
<dbReference type="Gene3D" id="3.30.2170.10">
    <property type="entry name" value="archaeoglobus fulgidus dsm 4304 superfamily"/>
    <property type="match status" value="1"/>
</dbReference>
<evidence type="ECO:0000256" key="3">
    <source>
        <dbReference type="ARBA" id="ARBA00022722"/>
    </source>
</evidence>
<keyword evidence="6" id="KW-0234">DNA repair</keyword>
<proteinExistence type="inferred from homology"/>
<dbReference type="InterPro" id="IPR007581">
    <property type="entry name" value="Endonuclease-V"/>
</dbReference>
<dbReference type="GO" id="GO:0016891">
    <property type="term" value="F:RNA endonuclease activity producing 5'-phosphomonoesters, hydrolytic mechanism"/>
    <property type="evidence" value="ECO:0007669"/>
    <property type="project" value="TreeGrafter"/>
</dbReference>
<dbReference type="GO" id="GO:0005737">
    <property type="term" value="C:cytoplasm"/>
    <property type="evidence" value="ECO:0007669"/>
    <property type="project" value="UniProtKB-SubCell"/>
</dbReference>
<evidence type="ECO:0000256" key="2">
    <source>
        <dbReference type="ARBA" id="ARBA00022490"/>
    </source>
</evidence>
<dbReference type="GO" id="GO:0006281">
    <property type="term" value="P:DNA repair"/>
    <property type="evidence" value="ECO:0007669"/>
    <property type="project" value="UniProtKB-UniRule"/>
</dbReference>
<evidence type="ECO:0000256" key="4">
    <source>
        <dbReference type="ARBA" id="ARBA00022759"/>
    </source>
</evidence>
<evidence type="ECO:0000256" key="5">
    <source>
        <dbReference type="ARBA" id="ARBA00022801"/>
    </source>
</evidence>
<dbReference type="NCBIfam" id="NF008629">
    <property type="entry name" value="PRK11617.1"/>
    <property type="match status" value="1"/>
</dbReference>
<dbReference type="EMBL" id="QFNK01000140">
    <property type="protein sequence ID" value="PZO85735.1"/>
    <property type="molecule type" value="Genomic_DNA"/>
</dbReference>
<dbReference type="AlphaFoldDB" id="A0A2W5BRD3"/>
<gene>
    <name evidence="6" type="primary">nfi</name>
    <name evidence="7" type="ORF">DI626_07240</name>
</gene>
<evidence type="ECO:0000313" key="7">
    <source>
        <dbReference type="EMBL" id="PZO85735.1"/>
    </source>
</evidence>
<protein>
    <recommendedName>
        <fullName evidence="6">Endonuclease V</fullName>
        <ecNumber evidence="6">3.1.21.7</ecNumber>
    </recommendedName>
    <alternativeName>
        <fullName evidence="6">Deoxyinosine 3'endonuclease</fullName>
    </alternativeName>
    <alternativeName>
        <fullName evidence="6">Deoxyribonuclease V</fullName>
        <shortName evidence="6">DNase V</shortName>
    </alternativeName>
</protein>
<keyword evidence="6" id="KW-0460">Magnesium</keyword>
<comment type="similarity">
    <text evidence="6">Belongs to the endonuclease V family.</text>
</comment>